<feature type="transmembrane region" description="Helical" evidence="1">
    <location>
        <begin position="293"/>
        <end position="313"/>
    </location>
</feature>
<dbReference type="PANTHER" id="PTHR12242">
    <property type="entry name" value="OS02G0130600 PROTEIN-RELATED"/>
    <property type="match status" value="1"/>
</dbReference>
<dbReference type="PANTHER" id="PTHR12242:SF10">
    <property type="entry name" value="TRANSMEMBRANE PROTEIN"/>
    <property type="match status" value="1"/>
</dbReference>
<reference evidence="2 3" key="1">
    <citation type="submission" date="2019-09" db="EMBL/GenBank/DDBJ databases">
        <title>A chromosome-level genome assembly of the Chinese tupelo Nyssa sinensis.</title>
        <authorList>
            <person name="Yang X."/>
            <person name="Kang M."/>
            <person name="Yang Y."/>
            <person name="Xiong H."/>
            <person name="Wang M."/>
            <person name="Zhang Z."/>
            <person name="Wang Z."/>
            <person name="Wu H."/>
            <person name="Ma T."/>
            <person name="Liu J."/>
            <person name="Xi Z."/>
        </authorList>
    </citation>
    <scope>NUCLEOTIDE SEQUENCE [LARGE SCALE GENOMIC DNA]</scope>
    <source>
        <strain evidence="2">J267</strain>
        <tissue evidence="2">Leaf</tissue>
    </source>
</reference>
<dbReference type="OrthoDB" id="419711at2759"/>
<feature type="transmembrane region" description="Helical" evidence="1">
    <location>
        <begin position="103"/>
        <end position="124"/>
    </location>
</feature>
<organism evidence="2 3">
    <name type="scientific">Nyssa sinensis</name>
    <dbReference type="NCBI Taxonomy" id="561372"/>
    <lineage>
        <taxon>Eukaryota</taxon>
        <taxon>Viridiplantae</taxon>
        <taxon>Streptophyta</taxon>
        <taxon>Embryophyta</taxon>
        <taxon>Tracheophyta</taxon>
        <taxon>Spermatophyta</taxon>
        <taxon>Magnoliopsida</taxon>
        <taxon>eudicotyledons</taxon>
        <taxon>Gunneridae</taxon>
        <taxon>Pentapetalae</taxon>
        <taxon>asterids</taxon>
        <taxon>Cornales</taxon>
        <taxon>Nyssaceae</taxon>
        <taxon>Nyssa</taxon>
    </lineage>
</organism>
<feature type="transmembrane region" description="Helical" evidence="1">
    <location>
        <begin position="188"/>
        <end position="213"/>
    </location>
</feature>
<evidence type="ECO:0000256" key="1">
    <source>
        <dbReference type="SAM" id="Phobius"/>
    </source>
</evidence>
<dbReference type="Proteomes" id="UP000325577">
    <property type="component" value="Linkage Group LG20"/>
</dbReference>
<keyword evidence="3" id="KW-1185">Reference proteome</keyword>
<dbReference type="AlphaFoldDB" id="A0A5J5AH95"/>
<feature type="transmembrane region" description="Helical" evidence="1">
    <location>
        <begin position="74"/>
        <end position="97"/>
    </location>
</feature>
<evidence type="ECO:0000313" key="2">
    <source>
        <dbReference type="EMBL" id="KAA8529599.1"/>
    </source>
</evidence>
<feature type="transmembrane region" description="Helical" evidence="1">
    <location>
        <begin position="225"/>
        <end position="247"/>
    </location>
</feature>
<gene>
    <name evidence="2" type="ORF">F0562_034301</name>
</gene>
<proteinExistence type="predicted"/>
<feature type="transmembrane region" description="Helical" evidence="1">
    <location>
        <begin position="12"/>
        <end position="35"/>
    </location>
</feature>
<accession>A0A5J5AH95</accession>
<evidence type="ECO:0000313" key="3">
    <source>
        <dbReference type="Proteomes" id="UP000325577"/>
    </source>
</evidence>
<dbReference type="EMBL" id="CM018044">
    <property type="protein sequence ID" value="KAA8529599.1"/>
    <property type="molecule type" value="Genomic_DNA"/>
</dbReference>
<keyword evidence="1" id="KW-0472">Membrane</keyword>
<feature type="transmembrane region" description="Helical" evidence="1">
    <location>
        <begin position="254"/>
        <end position="281"/>
    </location>
</feature>
<keyword evidence="1" id="KW-1133">Transmembrane helix</keyword>
<protein>
    <submittedName>
        <fullName evidence="2">Uncharacterized protein</fullName>
    </submittedName>
</protein>
<name>A0A5J5AH95_9ASTE</name>
<dbReference type="GO" id="GO:0016020">
    <property type="term" value="C:membrane"/>
    <property type="evidence" value="ECO:0007669"/>
    <property type="project" value="TreeGrafter"/>
</dbReference>
<sequence length="332" mass="38605">MTTDTTDPSYWLNWRFLLCAIWILTSMVVAAILIWKYEDFNKLKWERRDNQHEKVGSLYKDEAWRTCLKVIRPAWLLAYRITAFSVLLALLITNVVIDGGGIFYFYTQWTFALVTTYFGLASTFSMLGCCQCRSEVGGDGVDRVDLDAEQGTYMALTVGENETMSNVSKNLNTHVEPRVHKPAGKWGYAFQILFQICAGAVMLTDCVFWFIIYPFLTSEDYKLNFLIVSMHSINAVFLLGDVILNCLRFPFFRIAYFVLWTSIFVVFQWIVHACVSMWWPYPFLDLSSPYAPVWYLLVGLLHFPCFGIFALIMKLKHFWLSRLCPESYQSMR</sequence>
<keyword evidence="1" id="KW-0812">Transmembrane</keyword>